<dbReference type="GO" id="GO:0006631">
    <property type="term" value="P:fatty acid metabolic process"/>
    <property type="evidence" value="ECO:0007669"/>
    <property type="project" value="TreeGrafter"/>
</dbReference>
<dbReference type="STRING" id="796604.A0A2X0MQJ5"/>
<comment type="similarity">
    <text evidence="1">Belongs to the ACBP family.</text>
</comment>
<evidence type="ECO:0000256" key="2">
    <source>
        <dbReference type="ARBA" id="ARBA00023121"/>
    </source>
</evidence>
<evidence type="ECO:0000313" key="5">
    <source>
        <dbReference type="EMBL" id="SGZ27066.1"/>
    </source>
</evidence>
<dbReference type="InterPro" id="IPR014352">
    <property type="entry name" value="FERM/acyl-CoA-bd_prot_sf"/>
</dbReference>
<dbReference type="Gene3D" id="1.20.80.10">
    <property type="match status" value="1"/>
</dbReference>
<feature type="domain" description="ACB" evidence="4">
    <location>
        <begin position="77"/>
        <end position="151"/>
    </location>
</feature>
<evidence type="ECO:0000313" key="6">
    <source>
        <dbReference type="Proteomes" id="UP000249464"/>
    </source>
</evidence>
<feature type="chain" id="PRO_5015887458" evidence="3">
    <location>
        <begin position="20"/>
        <end position="164"/>
    </location>
</feature>
<dbReference type="Proteomes" id="UP000249464">
    <property type="component" value="Unassembled WGS sequence"/>
</dbReference>
<accession>A0A2X0MQJ5</accession>
<evidence type="ECO:0000259" key="4">
    <source>
        <dbReference type="PROSITE" id="PS51228"/>
    </source>
</evidence>
<name>A0A2X0MQJ5_9BASI</name>
<protein>
    <submittedName>
        <fullName evidence="5">BQ5605_C025g10043 protein</fullName>
    </submittedName>
</protein>
<dbReference type="GO" id="GO:0000062">
    <property type="term" value="F:fatty-acyl-CoA binding"/>
    <property type="evidence" value="ECO:0007669"/>
    <property type="project" value="InterPro"/>
</dbReference>
<evidence type="ECO:0000256" key="1">
    <source>
        <dbReference type="ARBA" id="ARBA00005567"/>
    </source>
</evidence>
<organism evidence="5 6">
    <name type="scientific">Microbotryum silenes-dioicae</name>
    <dbReference type="NCBI Taxonomy" id="796604"/>
    <lineage>
        <taxon>Eukaryota</taxon>
        <taxon>Fungi</taxon>
        <taxon>Dikarya</taxon>
        <taxon>Basidiomycota</taxon>
        <taxon>Pucciniomycotina</taxon>
        <taxon>Microbotryomycetes</taxon>
        <taxon>Microbotryales</taxon>
        <taxon>Microbotryaceae</taxon>
        <taxon>Microbotryum</taxon>
    </lineage>
</organism>
<dbReference type="SUPFAM" id="SSF47027">
    <property type="entry name" value="Acyl-CoA binding protein"/>
    <property type="match status" value="1"/>
</dbReference>
<dbReference type="EMBL" id="FQNC01000087">
    <property type="protein sequence ID" value="SGZ27066.1"/>
    <property type="molecule type" value="Genomic_DNA"/>
</dbReference>
<keyword evidence="3" id="KW-0732">Signal</keyword>
<sequence>MKLLLLLSVLASALHLSMAVAVERRAGILARGMRAWANCAGRVQPSPVVCSVPSDPTQDKIYRQFVKSKIFIDMVAIWRDDYLVEFGKKESMYGLYQQGSIGDVNIEQPWAMVMVARSKWDAWNRLQGMPCNEAREQYVKQALVFADSMDQKIIDQYGKPIVDA</sequence>
<proteinExistence type="inferred from homology"/>
<keyword evidence="2" id="KW-0446">Lipid-binding</keyword>
<dbReference type="PANTHER" id="PTHR23310:SF62">
    <property type="entry name" value="ACYL-COA BINDING PROTEIN 1, ISOFORM A"/>
    <property type="match status" value="1"/>
</dbReference>
<dbReference type="PROSITE" id="PS51228">
    <property type="entry name" value="ACB_2"/>
    <property type="match status" value="1"/>
</dbReference>
<keyword evidence="6" id="KW-1185">Reference proteome</keyword>
<dbReference type="InterPro" id="IPR035984">
    <property type="entry name" value="Acyl-CoA-binding_sf"/>
</dbReference>
<dbReference type="AlphaFoldDB" id="A0A2X0MQJ5"/>
<gene>
    <name evidence="5" type="primary">BQ5605_C025g10043</name>
    <name evidence="5" type="ORF">BQ5605_C025G10043</name>
</gene>
<dbReference type="InterPro" id="IPR000582">
    <property type="entry name" value="Acyl-CoA-binding_protein"/>
</dbReference>
<dbReference type="Pfam" id="PF00887">
    <property type="entry name" value="ACBP"/>
    <property type="match status" value="1"/>
</dbReference>
<evidence type="ECO:0000256" key="3">
    <source>
        <dbReference type="SAM" id="SignalP"/>
    </source>
</evidence>
<reference evidence="5 6" key="1">
    <citation type="submission" date="2016-11" db="EMBL/GenBank/DDBJ databases">
        <authorList>
            <person name="Jaros S."/>
            <person name="Januszkiewicz K."/>
            <person name="Wedrychowicz H."/>
        </authorList>
    </citation>
    <scope>NUCLEOTIDE SEQUENCE [LARGE SCALE GENOMIC DNA]</scope>
</reference>
<dbReference type="PANTHER" id="PTHR23310">
    <property type="entry name" value="ACYL-COA-BINDING PROTEIN, ACBP"/>
    <property type="match status" value="1"/>
</dbReference>
<feature type="signal peptide" evidence="3">
    <location>
        <begin position="1"/>
        <end position="19"/>
    </location>
</feature>